<evidence type="ECO:0000313" key="8">
    <source>
        <dbReference type="Proteomes" id="UP000177701"/>
    </source>
</evidence>
<evidence type="ECO:0000256" key="4">
    <source>
        <dbReference type="ARBA" id="ARBA00022840"/>
    </source>
</evidence>
<dbReference type="PANTHER" id="PTHR43820:SF4">
    <property type="entry name" value="HIGH-AFFINITY BRANCHED-CHAIN AMINO ACID TRANSPORT ATP-BINDING PROTEIN LIVF"/>
    <property type="match status" value="1"/>
</dbReference>
<dbReference type="GO" id="GO:0015807">
    <property type="term" value="P:L-amino acid transport"/>
    <property type="evidence" value="ECO:0007669"/>
    <property type="project" value="TreeGrafter"/>
</dbReference>
<dbReference type="InterPro" id="IPR003593">
    <property type="entry name" value="AAA+_ATPase"/>
</dbReference>
<dbReference type="SMART" id="SM00382">
    <property type="entry name" value="AAA"/>
    <property type="match status" value="1"/>
</dbReference>
<dbReference type="PROSITE" id="PS50893">
    <property type="entry name" value="ABC_TRANSPORTER_2"/>
    <property type="match status" value="1"/>
</dbReference>
<reference evidence="7 8" key="1">
    <citation type="journal article" date="2016" name="Nat. Commun.">
        <title>Thousands of microbial genomes shed light on interconnected biogeochemical processes in an aquifer system.</title>
        <authorList>
            <person name="Anantharaman K."/>
            <person name="Brown C.T."/>
            <person name="Hug L.A."/>
            <person name="Sharon I."/>
            <person name="Castelle C.J."/>
            <person name="Probst A.J."/>
            <person name="Thomas B.C."/>
            <person name="Singh A."/>
            <person name="Wilkins M.J."/>
            <person name="Karaoz U."/>
            <person name="Brodie E.L."/>
            <person name="Williams K.H."/>
            <person name="Hubbard S.S."/>
            <person name="Banfield J.F."/>
        </authorList>
    </citation>
    <scope>NUCLEOTIDE SEQUENCE [LARGE SCALE GENOMIC DNA]</scope>
</reference>
<dbReference type="SUPFAM" id="SSF52540">
    <property type="entry name" value="P-loop containing nucleoside triphosphate hydrolases"/>
    <property type="match status" value="1"/>
</dbReference>
<keyword evidence="5" id="KW-0029">Amino-acid transport</keyword>
<dbReference type="Proteomes" id="UP000177701">
    <property type="component" value="Unassembled WGS sequence"/>
</dbReference>
<evidence type="ECO:0000313" key="7">
    <source>
        <dbReference type="EMBL" id="OGD14475.1"/>
    </source>
</evidence>
<keyword evidence="3" id="KW-0547">Nucleotide-binding</keyword>
<evidence type="ECO:0000256" key="3">
    <source>
        <dbReference type="ARBA" id="ARBA00022741"/>
    </source>
</evidence>
<keyword evidence="4" id="KW-0067">ATP-binding</keyword>
<evidence type="ECO:0000259" key="6">
    <source>
        <dbReference type="PROSITE" id="PS50893"/>
    </source>
</evidence>
<dbReference type="Gene3D" id="3.40.50.300">
    <property type="entry name" value="P-loop containing nucleotide triphosphate hydrolases"/>
    <property type="match status" value="1"/>
</dbReference>
<evidence type="ECO:0000256" key="2">
    <source>
        <dbReference type="ARBA" id="ARBA00022448"/>
    </source>
</evidence>
<dbReference type="STRING" id="1797291.A2V47_05155"/>
<dbReference type="InterPro" id="IPR027417">
    <property type="entry name" value="P-loop_NTPase"/>
</dbReference>
<dbReference type="PANTHER" id="PTHR43820">
    <property type="entry name" value="HIGH-AFFINITY BRANCHED-CHAIN AMINO ACID TRANSPORT ATP-BINDING PROTEIN LIVF"/>
    <property type="match status" value="1"/>
</dbReference>
<evidence type="ECO:0000256" key="5">
    <source>
        <dbReference type="ARBA" id="ARBA00022970"/>
    </source>
</evidence>
<dbReference type="Pfam" id="PF00005">
    <property type="entry name" value="ABC_tran"/>
    <property type="match status" value="1"/>
</dbReference>
<sequence>MKDNLLLKVSNLDAGYGAIQVLWDISLEVKQKEVVCIIGANGAGKSTLLKSIVGMIPSSKGEIFYSGNNITKMASPERIKMGLGFAPEGRHLFFGLTVEDNLLMGAFQRKYNKSVKEDLDFVYALFKPLKGYSRKLAGNLSGGEQQMCAIGRALMSRPTLLIIDELSLGLAPVVVDDLIDIIAKLRKERGISILLVEQDVKVALDIADRGYVLEAGAVSIHDKADRLAKNEHIKAAYLGVA</sequence>
<comment type="similarity">
    <text evidence="1">Belongs to the ABC transporter superfamily.</text>
</comment>
<proteinExistence type="inferred from homology"/>
<organism evidence="7 8">
    <name type="scientific">Candidatus Sediminicultor quintus</name>
    <dbReference type="NCBI Taxonomy" id="1797291"/>
    <lineage>
        <taxon>Bacteria</taxon>
        <taxon>Pseudomonadati</taxon>
        <taxon>Atribacterota</taxon>
        <taxon>Candidatus Phoenicimicrobiia</taxon>
        <taxon>Candidatus Pheonicimicrobiales</taxon>
        <taxon>Candidatus Phoenicimicrobiaceae</taxon>
        <taxon>Candidatus Sediminicultor</taxon>
    </lineage>
</organism>
<protein>
    <recommendedName>
        <fullName evidence="6">ABC transporter domain-containing protein</fullName>
    </recommendedName>
</protein>
<dbReference type="InterPro" id="IPR052156">
    <property type="entry name" value="BCAA_Transport_ATP-bd_LivF"/>
</dbReference>
<evidence type="ECO:0000256" key="1">
    <source>
        <dbReference type="ARBA" id="ARBA00005417"/>
    </source>
</evidence>
<name>A0A1F5A7C8_9BACT</name>
<dbReference type="GO" id="GO:0015658">
    <property type="term" value="F:branched-chain amino acid transmembrane transporter activity"/>
    <property type="evidence" value="ECO:0007669"/>
    <property type="project" value="TreeGrafter"/>
</dbReference>
<gene>
    <name evidence="7" type="ORF">A2V47_05155</name>
</gene>
<dbReference type="InterPro" id="IPR003439">
    <property type="entry name" value="ABC_transporter-like_ATP-bd"/>
</dbReference>
<dbReference type="CDD" id="cd03224">
    <property type="entry name" value="ABC_TM1139_LivF_branched"/>
    <property type="match status" value="1"/>
</dbReference>
<feature type="domain" description="ABC transporter" evidence="6">
    <location>
        <begin position="7"/>
        <end position="240"/>
    </location>
</feature>
<dbReference type="AlphaFoldDB" id="A0A1F5A7C8"/>
<accession>A0A1F5A7C8</accession>
<keyword evidence="2" id="KW-0813">Transport</keyword>
<dbReference type="GO" id="GO:0005524">
    <property type="term" value="F:ATP binding"/>
    <property type="evidence" value="ECO:0007669"/>
    <property type="project" value="UniProtKB-KW"/>
</dbReference>
<dbReference type="GO" id="GO:0016887">
    <property type="term" value="F:ATP hydrolysis activity"/>
    <property type="evidence" value="ECO:0007669"/>
    <property type="project" value="InterPro"/>
</dbReference>
<comment type="caution">
    <text evidence="7">The sequence shown here is derived from an EMBL/GenBank/DDBJ whole genome shotgun (WGS) entry which is preliminary data.</text>
</comment>
<dbReference type="EMBL" id="MEYH01000083">
    <property type="protein sequence ID" value="OGD14475.1"/>
    <property type="molecule type" value="Genomic_DNA"/>
</dbReference>